<dbReference type="InterPro" id="IPR050644">
    <property type="entry name" value="PG_Glycine_Bridge_Synth"/>
</dbReference>
<dbReference type="RefSeq" id="WP_100920899.1">
    <property type="nucleotide sequence ID" value="NZ_CP020370.1"/>
</dbReference>
<dbReference type="KEGG" id="tsy:THSYN_21190"/>
<feature type="domain" description="BioF2-like acetyltransferase" evidence="1">
    <location>
        <begin position="163"/>
        <end position="295"/>
    </location>
</feature>
<protein>
    <submittedName>
        <fullName evidence="2">Peptidoglycan bridge formation protein FemAB</fullName>
    </submittedName>
</protein>
<dbReference type="InterPro" id="IPR017469">
    <property type="entry name" value="PEP-CTERM_FemAB-rel"/>
</dbReference>
<keyword evidence="3" id="KW-1185">Reference proteome</keyword>
<dbReference type="PANTHER" id="PTHR36174">
    <property type="entry name" value="LIPID II:GLYCINE GLYCYLTRANSFERASE"/>
    <property type="match status" value="1"/>
</dbReference>
<dbReference type="EMBL" id="CP020370">
    <property type="protein sequence ID" value="AUB83208.1"/>
    <property type="molecule type" value="Genomic_DNA"/>
</dbReference>
<dbReference type="Pfam" id="PF13480">
    <property type="entry name" value="Acetyltransf_6"/>
    <property type="match status" value="1"/>
</dbReference>
<evidence type="ECO:0000313" key="3">
    <source>
        <dbReference type="Proteomes" id="UP000232638"/>
    </source>
</evidence>
<accession>A0A2K8UC91</accession>
<dbReference type="InterPro" id="IPR038740">
    <property type="entry name" value="BioF2-like_GNAT_dom"/>
</dbReference>
<dbReference type="SUPFAM" id="SSF55729">
    <property type="entry name" value="Acyl-CoA N-acyltransferases (Nat)"/>
    <property type="match status" value="2"/>
</dbReference>
<gene>
    <name evidence="2" type="ORF">THSYN_21190</name>
</gene>
<evidence type="ECO:0000259" key="1">
    <source>
        <dbReference type="Pfam" id="PF13480"/>
    </source>
</evidence>
<dbReference type="Proteomes" id="UP000232638">
    <property type="component" value="Chromosome"/>
</dbReference>
<name>A0A2K8UC91_9GAMM</name>
<dbReference type="OrthoDB" id="9773932at2"/>
<evidence type="ECO:0000313" key="2">
    <source>
        <dbReference type="EMBL" id="AUB83208.1"/>
    </source>
</evidence>
<reference evidence="2 3" key="1">
    <citation type="submission" date="2017-03" db="EMBL/GenBank/DDBJ databases">
        <title>Complete genome sequence of Candidatus 'Thiodictyon syntrophicum' sp. nov. strain Cad16T, a photolithoautotroph purple sulfur bacterium isolated from an alpine meromictic lake.</title>
        <authorList>
            <person name="Luedin S.M."/>
            <person name="Pothier J.F."/>
            <person name="Danza F."/>
            <person name="Storelli N."/>
            <person name="Wittwer M."/>
            <person name="Tonolla M."/>
        </authorList>
    </citation>
    <scope>NUCLEOTIDE SEQUENCE [LARGE SCALE GENOMIC DNA]</scope>
    <source>
        <strain evidence="2 3">Cad16T</strain>
    </source>
</reference>
<organism evidence="2 3">
    <name type="scientific">Candidatus Thiodictyon syntrophicum</name>
    <dbReference type="NCBI Taxonomy" id="1166950"/>
    <lineage>
        <taxon>Bacteria</taxon>
        <taxon>Pseudomonadati</taxon>
        <taxon>Pseudomonadota</taxon>
        <taxon>Gammaproteobacteria</taxon>
        <taxon>Chromatiales</taxon>
        <taxon>Chromatiaceae</taxon>
        <taxon>Thiodictyon</taxon>
    </lineage>
</organism>
<dbReference type="InterPro" id="IPR016181">
    <property type="entry name" value="Acyl_CoA_acyltransferase"/>
</dbReference>
<dbReference type="AlphaFoldDB" id="A0A2K8UC91"/>
<proteinExistence type="predicted"/>
<dbReference type="Gene3D" id="3.40.630.30">
    <property type="match status" value="1"/>
</dbReference>
<dbReference type="PANTHER" id="PTHR36174:SF1">
    <property type="entry name" value="LIPID II:GLYCINE GLYCYLTRANSFERASE"/>
    <property type="match status" value="1"/>
</dbReference>
<dbReference type="NCBIfam" id="TIGR03019">
    <property type="entry name" value="pepcterm_femAB"/>
    <property type="match status" value="1"/>
</dbReference>
<sequence length="332" mass="37514">MVERDVVGGGPSALRVRAYVAADRTRWDAFVAACPAATFFHRAGWERVITRGLGHQCRYLLAERDGEIEGVLPLAEVRSRLFGHGLISTPCCVYGGAATTSEEARRALTDESVRLAQRLRVDALEIRNREAVCPEWPTKDLYATFRRRICADEDANLRAIPRKQRAMVRKGLTAGLQSCQSADADRFFRIYAESMRNLGTPMFARRFFRSLLEEFSAETEMSIIVAGDCDIAAVLSFYFRDEVLPYYGGSRPTARAVKGNDFMYWDLMRRAAARGVRTFDFGRSKVGTGSYDFKRNWGFAPAPALVQFNSCLQDIEIYVIYLVRRGFPSLFE</sequence>